<proteinExistence type="predicted"/>
<sequence length="58" mass="6426">MRKIKDVLRLKYDANLNHRQIAASLKLSVGVISKYAKAAEAINEPGWRVNALDSTNSS</sequence>
<gene>
    <name evidence="1" type="ORF">GZ085_08890</name>
</gene>
<organism evidence="1 2">
    <name type="scientific">Sulfuriferula multivorans</name>
    <dbReference type="NCBI Taxonomy" id="1559896"/>
    <lineage>
        <taxon>Bacteria</taxon>
        <taxon>Pseudomonadati</taxon>
        <taxon>Pseudomonadota</taxon>
        <taxon>Betaproteobacteria</taxon>
        <taxon>Nitrosomonadales</taxon>
        <taxon>Sulfuricellaceae</taxon>
        <taxon>Sulfuriferula</taxon>
    </lineage>
</organism>
<reference evidence="1 2" key="1">
    <citation type="submission" date="2019-09" db="EMBL/GenBank/DDBJ databases">
        <title>H2 Metabolism Revealed by Metagenomic Analysis in Subglacial Sediment of East Antarctica.</title>
        <authorList>
            <person name="Yang Z."/>
            <person name="Zhang Y."/>
            <person name="Lv Y."/>
            <person name="Yan W."/>
            <person name="Xiao X."/>
            <person name="Sun B."/>
            <person name="Ma H."/>
        </authorList>
    </citation>
    <scope>NUCLEOTIDE SEQUENCE [LARGE SCALE GENOMIC DNA]</scope>
    <source>
        <strain evidence="1">Bin2_2</strain>
    </source>
</reference>
<dbReference type="AlphaFoldDB" id="A0A7C9P771"/>
<accession>A0A7C9P771</accession>
<evidence type="ECO:0000313" key="1">
    <source>
        <dbReference type="EMBL" id="NDP48487.1"/>
    </source>
</evidence>
<evidence type="ECO:0000313" key="2">
    <source>
        <dbReference type="Proteomes" id="UP000483432"/>
    </source>
</evidence>
<comment type="caution">
    <text evidence="1">The sequence shown here is derived from an EMBL/GenBank/DDBJ whole genome shotgun (WGS) entry which is preliminary data.</text>
</comment>
<evidence type="ECO:0008006" key="3">
    <source>
        <dbReference type="Google" id="ProtNLM"/>
    </source>
</evidence>
<name>A0A7C9P771_9PROT</name>
<dbReference type="Proteomes" id="UP000483432">
    <property type="component" value="Unassembled WGS sequence"/>
</dbReference>
<protein>
    <recommendedName>
        <fullName evidence="3">Mobile element protein</fullName>
    </recommendedName>
</protein>
<dbReference type="EMBL" id="JAAFGW010000122">
    <property type="protein sequence ID" value="NDP48487.1"/>
    <property type="molecule type" value="Genomic_DNA"/>
</dbReference>